<gene>
    <name evidence="1" type="primary">NCL1_27253</name>
    <name evidence="1" type="ORF">TNIN_408321</name>
</gene>
<evidence type="ECO:0000313" key="2">
    <source>
        <dbReference type="Proteomes" id="UP000886998"/>
    </source>
</evidence>
<name>A0A8X7BQ69_9ARAC</name>
<feature type="non-terminal residue" evidence="1">
    <location>
        <position position="1"/>
    </location>
</feature>
<protein>
    <submittedName>
        <fullName evidence="1">Stonustoxin subunit alpha</fullName>
    </submittedName>
</protein>
<comment type="caution">
    <text evidence="1">The sequence shown here is derived from an EMBL/GenBank/DDBJ whole genome shotgun (WGS) entry which is preliminary data.</text>
</comment>
<sequence>KLEKLAQNISSKAKMEIDYYGTVPLEGVPTTIKGLIELVGKFKEQVQKVNDGVGVPICAKFRALQEFSDKYTFLKNQALINSLDQFNYYFDNLRQAKSLLRSLVNSLPEKVSTEYMNKIIDFSSRLTKTLNVFYDVIGNLDLQLGSEQLTPAENALIRILQFPAITDTPKK</sequence>
<dbReference type="AlphaFoldDB" id="A0A8X7BQ69"/>
<dbReference type="Proteomes" id="UP000886998">
    <property type="component" value="Unassembled WGS sequence"/>
</dbReference>
<dbReference type="EMBL" id="BMAV01001305">
    <property type="protein sequence ID" value="GFY39288.1"/>
    <property type="molecule type" value="Genomic_DNA"/>
</dbReference>
<dbReference type="OrthoDB" id="6086925at2759"/>
<evidence type="ECO:0000313" key="1">
    <source>
        <dbReference type="EMBL" id="GFY39288.1"/>
    </source>
</evidence>
<proteinExistence type="predicted"/>
<organism evidence="1 2">
    <name type="scientific">Trichonephila inaurata madagascariensis</name>
    <dbReference type="NCBI Taxonomy" id="2747483"/>
    <lineage>
        <taxon>Eukaryota</taxon>
        <taxon>Metazoa</taxon>
        <taxon>Ecdysozoa</taxon>
        <taxon>Arthropoda</taxon>
        <taxon>Chelicerata</taxon>
        <taxon>Arachnida</taxon>
        <taxon>Araneae</taxon>
        <taxon>Araneomorphae</taxon>
        <taxon>Entelegynae</taxon>
        <taxon>Araneoidea</taxon>
        <taxon>Nephilidae</taxon>
        <taxon>Trichonephila</taxon>
        <taxon>Trichonephila inaurata</taxon>
    </lineage>
</organism>
<keyword evidence="2" id="KW-1185">Reference proteome</keyword>
<accession>A0A8X7BQ69</accession>
<reference evidence="1" key="1">
    <citation type="submission" date="2020-08" db="EMBL/GenBank/DDBJ databases">
        <title>Multicomponent nature underlies the extraordinary mechanical properties of spider dragline silk.</title>
        <authorList>
            <person name="Kono N."/>
            <person name="Nakamura H."/>
            <person name="Mori M."/>
            <person name="Yoshida Y."/>
            <person name="Ohtoshi R."/>
            <person name="Malay A.D."/>
            <person name="Moran D.A.P."/>
            <person name="Tomita M."/>
            <person name="Numata K."/>
            <person name="Arakawa K."/>
        </authorList>
    </citation>
    <scope>NUCLEOTIDE SEQUENCE</scope>
</reference>